<dbReference type="Proteomes" id="UP001241056">
    <property type="component" value="Unassembled WGS sequence"/>
</dbReference>
<dbReference type="PIRSF" id="PIRSF002825">
    <property type="entry name" value="CfbpA"/>
    <property type="match status" value="1"/>
</dbReference>
<evidence type="ECO:0000256" key="2">
    <source>
        <dbReference type="ARBA" id="ARBA00022729"/>
    </source>
</evidence>
<dbReference type="SUPFAM" id="SSF53850">
    <property type="entry name" value="Periplasmic binding protein-like II"/>
    <property type="match status" value="1"/>
</dbReference>
<keyword evidence="2 3" id="KW-0732">Signal</keyword>
<sequence>MQIRTPLLTAITLATAAAVSGQAFASDEIVVYSSRIESLIKPVFDQYTAETGVQIKYITDKEAPLMARLKAEGANTPADMLITVDAGNLWQAEQMGILQPYSSDVIKANIPSQYRSSTDSWTGLSLRARTIVYSTERVNPDELSTYEALADEKWKGRLCLRTSKKVYNQSLTATFIETHGAEKTEQLVRAWVGNLATEPFSDDTALLKAIDAGQCDVGVVNTYYYGRLSQEQTDLKVKIFWPNQQDRGVHVNLSGAGITKNAPNAAAAKKLLEWMTGAQAQHFFASANMEFPASPAAEIDPVVAAWGEFKADSIPVEVAGKRQAEAIRLMDRAGWR</sequence>
<proteinExistence type="inferred from homology"/>
<protein>
    <submittedName>
        <fullName evidence="4">Extracellular solute-binding protein</fullName>
    </submittedName>
</protein>
<gene>
    <name evidence="4" type="ORF">QEZ41_10295</name>
</gene>
<organism evidence="4 5">
    <name type="scientific">Thiopseudomonas acetoxidans</name>
    <dbReference type="NCBI Taxonomy" id="3041622"/>
    <lineage>
        <taxon>Bacteria</taxon>
        <taxon>Pseudomonadati</taxon>
        <taxon>Pseudomonadota</taxon>
        <taxon>Gammaproteobacteria</taxon>
        <taxon>Pseudomonadales</taxon>
        <taxon>Pseudomonadaceae</taxon>
        <taxon>Thiopseudomonas</taxon>
    </lineage>
</organism>
<dbReference type="InterPro" id="IPR026045">
    <property type="entry name" value="Ferric-bd"/>
</dbReference>
<dbReference type="PANTHER" id="PTHR30006:SF15">
    <property type="entry name" value="IRON-UTILIZATION PERIPLASMIC PROTEIN"/>
    <property type="match status" value="1"/>
</dbReference>
<feature type="chain" id="PRO_5046118488" evidence="3">
    <location>
        <begin position="26"/>
        <end position="336"/>
    </location>
</feature>
<dbReference type="Pfam" id="PF13343">
    <property type="entry name" value="SBP_bac_6"/>
    <property type="match status" value="1"/>
</dbReference>
<dbReference type="PANTHER" id="PTHR30006">
    <property type="entry name" value="THIAMINE-BINDING PERIPLASMIC PROTEIN-RELATED"/>
    <property type="match status" value="1"/>
</dbReference>
<keyword evidence="5" id="KW-1185">Reference proteome</keyword>
<name>A0ABT7SR33_9GAMM</name>
<dbReference type="Gene3D" id="3.40.190.10">
    <property type="entry name" value="Periplasmic binding protein-like II"/>
    <property type="match status" value="2"/>
</dbReference>
<evidence type="ECO:0000313" key="4">
    <source>
        <dbReference type="EMBL" id="MDM7858656.1"/>
    </source>
</evidence>
<dbReference type="RefSeq" id="WP_289411436.1">
    <property type="nucleotide sequence ID" value="NZ_JAUCDY010000014.1"/>
</dbReference>
<evidence type="ECO:0000313" key="5">
    <source>
        <dbReference type="Proteomes" id="UP001241056"/>
    </source>
</evidence>
<comment type="similarity">
    <text evidence="1">Belongs to the bacterial solute-binding protein 1 family.</text>
</comment>
<reference evidence="4 5" key="1">
    <citation type="submission" date="2023-06" db="EMBL/GenBank/DDBJ databases">
        <title>Thiopseudomonas sp. CY1220 draft genome sequence.</title>
        <authorList>
            <person name="Zhao G."/>
            <person name="An M."/>
        </authorList>
    </citation>
    <scope>NUCLEOTIDE SEQUENCE [LARGE SCALE GENOMIC DNA]</scope>
    <source>
        <strain evidence="4 5">CY1220</strain>
    </source>
</reference>
<accession>A0ABT7SR33</accession>
<comment type="caution">
    <text evidence="4">The sequence shown here is derived from an EMBL/GenBank/DDBJ whole genome shotgun (WGS) entry which is preliminary data.</text>
</comment>
<evidence type="ECO:0000256" key="3">
    <source>
        <dbReference type="SAM" id="SignalP"/>
    </source>
</evidence>
<dbReference type="EMBL" id="JAUCDY010000014">
    <property type="protein sequence ID" value="MDM7858656.1"/>
    <property type="molecule type" value="Genomic_DNA"/>
</dbReference>
<evidence type="ECO:0000256" key="1">
    <source>
        <dbReference type="ARBA" id="ARBA00008520"/>
    </source>
</evidence>
<feature type="signal peptide" evidence="3">
    <location>
        <begin position="1"/>
        <end position="25"/>
    </location>
</feature>